<name>A0A367Y8U2_9ASCO</name>
<dbReference type="EMBL" id="QLNQ01000025">
    <property type="protein sequence ID" value="RCK62227.1"/>
    <property type="molecule type" value="Genomic_DNA"/>
</dbReference>
<feature type="region of interest" description="Disordered" evidence="1">
    <location>
        <begin position="260"/>
        <end position="288"/>
    </location>
</feature>
<comment type="caution">
    <text evidence="2">The sequence shown here is derived from an EMBL/GenBank/DDBJ whole genome shotgun (WGS) entry which is preliminary data.</text>
</comment>
<feature type="compositionally biased region" description="Acidic residues" evidence="1">
    <location>
        <begin position="271"/>
        <end position="288"/>
    </location>
</feature>
<dbReference type="OrthoDB" id="4018970at2759"/>
<accession>A0A367Y8U2</accession>
<evidence type="ECO:0000313" key="2">
    <source>
        <dbReference type="EMBL" id="RCK62227.1"/>
    </source>
</evidence>
<proteinExistence type="predicted"/>
<organism evidence="2 3">
    <name type="scientific">Candida viswanathii</name>
    <dbReference type="NCBI Taxonomy" id="5486"/>
    <lineage>
        <taxon>Eukaryota</taxon>
        <taxon>Fungi</taxon>
        <taxon>Dikarya</taxon>
        <taxon>Ascomycota</taxon>
        <taxon>Saccharomycotina</taxon>
        <taxon>Pichiomycetes</taxon>
        <taxon>Debaryomycetaceae</taxon>
        <taxon>Candida/Lodderomyces clade</taxon>
        <taxon>Candida</taxon>
    </lineage>
</organism>
<dbReference type="Proteomes" id="UP000253472">
    <property type="component" value="Unassembled WGS sequence"/>
</dbReference>
<sequence>MGGNHTDPDSYQSRTLFECKNGITLHSIPHTSSVFDIHLSKDNEIWSGSLEFKEQEQLVNSYMEGFEQRKENEHFIIHPFIKMRSKLEFKNRDNGKLWAETWFLPIATDLNLSRAANYDIDIRTVTKVNPDGTDTIQQISDTTYKVIVELPNSGLHPHYSNRAPDKAVSYVALGLKFKNARNAAQFEYMLNIFEARFKHRQQQYYYDRMVYAMNILNFNTIIQEQDEEDHDGDEDDNKEDDIRELTKEFSNTRIGARLAKPKLHRNGGDVNADDDDDDDDDFGDFIST</sequence>
<evidence type="ECO:0000256" key="1">
    <source>
        <dbReference type="SAM" id="MobiDB-lite"/>
    </source>
</evidence>
<feature type="region of interest" description="Disordered" evidence="1">
    <location>
        <begin position="226"/>
        <end position="248"/>
    </location>
</feature>
<gene>
    <name evidence="2" type="ORF">Cantr_09051</name>
</gene>
<dbReference type="AlphaFoldDB" id="A0A367Y8U2"/>
<dbReference type="STRING" id="5486.A0A367Y8U2"/>
<feature type="compositionally biased region" description="Acidic residues" evidence="1">
    <location>
        <begin position="226"/>
        <end position="239"/>
    </location>
</feature>
<protein>
    <submittedName>
        <fullName evidence="2">Uncharacterized protein</fullName>
    </submittedName>
</protein>
<reference evidence="2 3" key="1">
    <citation type="submission" date="2018-06" db="EMBL/GenBank/DDBJ databases">
        <title>Whole genome sequencing of Candida tropicalis (genome annotated by CSBL at Korea University).</title>
        <authorList>
            <person name="Ahn J."/>
        </authorList>
    </citation>
    <scope>NUCLEOTIDE SEQUENCE [LARGE SCALE GENOMIC DNA]</scope>
    <source>
        <strain evidence="2 3">ATCC 20962</strain>
    </source>
</reference>
<evidence type="ECO:0000313" key="3">
    <source>
        <dbReference type="Proteomes" id="UP000253472"/>
    </source>
</evidence>
<keyword evidence="3" id="KW-1185">Reference proteome</keyword>